<keyword evidence="2" id="KW-1185">Reference proteome</keyword>
<dbReference type="RefSeq" id="WP_377713278.1">
    <property type="nucleotide sequence ID" value="NZ_JBHTJM010000003.1"/>
</dbReference>
<dbReference type="Pfam" id="PF07388">
    <property type="entry name" value="A-2_8-polyST"/>
    <property type="match status" value="1"/>
</dbReference>
<protein>
    <submittedName>
        <fullName evidence="1">Polysialyltransferase family glycosyltransferase</fullName>
    </submittedName>
</protein>
<dbReference type="InterPro" id="IPR010866">
    <property type="entry name" value="A-2_8-polyST"/>
</dbReference>
<reference evidence="2" key="1">
    <citation type="journal article" date="2019" name="Int. J. Syst. Evol. Microbiol.">
        <title>The Global Catalogue of Microorganisms (GCM) 10K type strain sequencing project: providing services to taxonomists for standard genome sequencing and annotation.</title>
        <authorList>
            <consortium name="The Broad Institute Genomics Platform"/>
            <consortium name="The Broad Institute Genome Sequencing Center for Infectious Disease"/>
            <person name="Wu L."/>
            <person name="Ma J."/>
        </authorList>
    </citation>
    <scope>NUCLEOTIDE SEQUENCE [LARGE SCALE GENOMIC DNA]</scope>
    <source>
        <strain evidence="2">CCUG 62114</strain>
    </source>
</reference>
<name>A0ABW3HZK4_9FLAO</name>
<gene>
    <name evidence="1" type="ORF">ACFQ1O_03195</name>
</gene>
<accession>A0ABW3HZK4</accession>
<dbReference type="EMBL" id="JBHTJM010000003">
    <property type="protein sequence ID" value="MFD0963006.1"/>
    <property type="molecule type" value="Genomic_DNA"/>
</dbReference>
<proteinExistence type="predicted"/>
<dbReference type="Gene3D" id="3.40.50.11110">
    <property type="entry name" value="Sialyltransferase, C-terminal GT-B Rossman nucleotide-binding domain"/>
    <property type="match status" value="1"/>
</dbReference>
<evidence type="ECO:0000313" key="1">
    <source>
        <dbReference type="EMBL" id="MFD0963006.1"/>
    </source>
</evidence>
<comment type="caution">
    <text evidence="1">The sequence shown here is derived from an EMBL/GenBank/DDBJ whole genome shotgun (WGS) entry which is preliminary data.</text>
</comment>
<dbReference type="Proteomes" id="UP001596997">
    <property type="component" value="Unassembled WGS sequence"/>
</dbReference>
<sequence>MNQTFVGCSMYHIYLSMLLAFQYKKSDHKSLLVVIEDRTEGIQDYIEPLKALGAFEDVVAVRSYGVVKNLKKKSGAFNYIFNRANSLKKSFEDENPQLQKYHEFILESEINLYHIVNSRAYFLINYPKNSFRMIEEGTGTYRHKMPFSRKLKRTLMGYPLLMGYDKQVKEVLVQQPTDMQDPFLRAKSVKLDLNYLQSSLTEEEISNISKCFGLTSELTDKNQEKAIILTQPLIEAGFKVTKEEMIAIYQDMINDAKEKGLKVYLKMHPREEIDYNLAFKKEKVIVLPKLLPIELINLDNSIKFQEAYTICSGSIDNLINVKNKNSLGFDYLKK</sequence>
<organism evidence="1 2">
    <name type="scientific">Pseudofulvibacter geojedonensis</name>
    <dbReference type="NCBI Taxonomy" id="1123758"/>
    <lineage>
        <taxon>Bacteria</taxon>
        <taxon>Pseudomonadati</taxon>
        <taxon>Bacteroidota</taxon>
        <taxon>Flavobacteriia</taxon>
        <taxon>Flavobacteriales</taxon>
        <taxon>Flavobacteriaceae</taxon>
        <taxon>Pseudofulvibacter</taxon>
    </lineage>
</organism>
<evidence type="ECO:0000313" key="2">
    <source>
        <dbReference type="Proteomes" id="UP001596997"/>
    </source>
</evidence>